<dbReference type="InterPro" id="IPR036259">
    <property type="entry name" value="MFS_trans_sf"/>
</dbReference>
<feature type="transmembrane region" description="Helical" evidence="8">
    <location>
        <begin position="180"/>
        <end position="198"/>
    </location>
</feature>
<evidence type="ECO:0000256" key="3">
    <source>
        <dbReference type="ARBA" id="ARBA00022692"/>
    </source>
</evidence>
<evidence type="ECO:0000256" key="1">
    <source>
        <dbReference type="ARBA" id="ARBA00004141"/>
    </source>
</evidence>
<evidence type="ECO:0000256" key="5">
    <source>
        <dbReference type="ARBA" id="ARBA00023136"/>
    </source>
</evidence>
<dbReference type="Proteomes" id="UP000800200">
    <property type="component" value="Unassembled WGS sequence"/>
</dbReference>
<dbReference type="PANTHER" id="PTHR23501:SF168">
    <property type="entry name" value="MAJOR FACILITATOR SUPERFAMILY (MFS) PROFILE DOMAIN-CONTAINING PROTEIN"/>
    <property type="match status" value="1"/>
</dbReference>
<dbReference type="OrthoDB" id="10021397at2759"/>
<keyword evidence="2" id="KW-0813">Transport</keyword>
<keyword evidence="4 8" id="KW-1133">Transmembrane helix</keyword>
<dbReference type="PANTHER" id="PTHR23501">
    <property type="entry name" value="MAJOR FACILITATOR SUPERFAMILY"/>
    <property type="match status" value="1"/>
</dbReference>
<comment type="subcellular location">
    <subcellularLocation>
        <location evidence="1">Membrane</location>
        <topology evidence="1">Multi-pass membrane protein</topology>
    </subcellularLocation>
</comment>
<dbReference type="PRINTS" id="PR01036">
    <property type="entry name" value="TCRTETB"/>
</dbReference>
<evidence type="ECO:0000256" key="4">
    <source>
        <dbReference type="ARBA" id="ARBA00022989"/>
    </source>
</evidence>
<evidence type="ECO:0000259" key="9">
    <source>
        <dbReference type="PROSITE" id="PS50850"/>
    </source>
</evidence>
<evidence type="ECO:0000256" key="7">
    <source>
        <dbReference type="SAM" id="MobiDB-lite"/>
    </source>
</evidence>
<feature type="transmembrane region" description="Helical" evidence="8">
    <location>
        <begin position="337"/>
        <end position="356"/>
    </location>
</feature>
<feature type="region of interest" description="Disordered" evidence="7">
    <location>
        <begin position="1"/>
        <end position="26"/>
    </location>
</feature>
<dbReference type="SUPFAM" id="SSF103473">
    <property type="entry name" value="MFS general substrate transporter"/>
    <property type="match status" value="1"/>
</dbReference>
<proteinExistence type="predicted"/>
<dbReference type="FunFam" id="1.20.1250.20:FF:000484">
    <property type="entry name" value="MFS general substrate transporter"/>
    <property type="match status" value="1"/>
</dbReference>
<feature type="compositionally biased region" description="Basic and acidic residues" evidence="7">
    <location>
        <begin position="619"/>
        <end position="629"/>
    </location>
</feature>
<feature type="transmembrane region" description="Helical" evidence="8">
    <location>
        <begin position="306"/>
        <end position="325"/>
    </location>
</feature>
<dbReference type="FunFam" id="1.20.1720.10:FF:000037">
    <property type="entry name" value="WGS project CABT00000000 data, contig 2.4"/>
    <property type="match status" value="1"/>
</dbReference>
<feature type="transmembrane region" description="Helical" evidence="8">
    <location>
        <begin position="417"/>
        <end position="435"/>
    </location>
</feature>
<feature type="transmembrane region" description="Helical" evidence="8">
    <location>
        <begin position="204"/>
        <end position="226"/>
    </location>
</feature>
<feature type="transmembrane region" description="Helical" evidence="8">
    <location>
        <begin position="584"/>
        <end position="601"/>
    </location>
</feature>
<evidence type="ECO:0000313" key="10">
    <source>
        <dbReference type="EMBL" id="KAF2194168.1"/>
    </source>
</evidence>
<evidence type="ECO:0000313" key="11">
    <source>
        <dbReference type="Proteomes" id="UP000800200"/>
    </source>
</evidence>
<dbReference type="GO" id="GO:0005886">
    <property type="term" value="C:plasma membrane"/>
    <property type="evidence" value="ECO:0007669"/>
    <property type="project" value="TreeGrafter"/>
</dbReference>
<dbReference type="Gene3D" id="1.20.1250.20">
    <property type="entry name" value="MFS general substrate transporter like domains"/>
    <property type="match status" value="1"/>
</dbReference>
<evidence type="ECO:0000256" key="6">
    <source>
        <dbReference type="ARBA" id="ARBA00023180"/>
    </source>
</evidence>
<name>A0A6A6ETU6_9PEZI</name>
<keyword evidence="11" id="KW-1185">Reference proteome</keyword>
<dbReference type="AlphaFoldDB" id="A0A6A6ETU6"/>
<evidence type="ECO:0000256" key="2">
    <source>
        <dbReference type="ARBA" id="ARBA00022448"/>
    </source>
</evidence>
<keyword evidence="3 8" id="KW-0812">Transmembrane</keyword>
<feature type="compositionally biased region" description="Pro residues" evidence="7">
    <location>
        <begin position="636"/>
        <end position="646"/>
    </location>
</feature>
<dbReference type="InterPro" id="IPR011701">
    <property type="entry name" value="MFS"/>
</dbReference>
<evidence type="ECO:0000256" key="8">
    <source>
        <dbReference type="SAM" id="Phobius"/>
    </source>
</evidence>
<feature type="transmembrane region" description="Helical" evidence="8">
    <location>
        <begin position="470"/>
        <end position="494"/>
    </location>
</feature>
<feature type="transmembrane region" description="Helical" evidence="8">
    <location>
        <begin position="377"/>
        <end position="397"/>
    </location>
</feature>
<reference evidence="10" key="1">
    <citation type="journal article" date="2020" name="Stud. Mycol.">
        <title>101 Dothideomycetes genomes: a test case for predicting lifestyles and emergence of pathogens.</title>
        <authorList>
            <person name="Haridas S."/>
            <person name="Albert R."/>
            <person name="Binder M."/>
            <person name="Bloem J."/>
            <person name="Labutti K."/>
            <person name="Salamov A."/>
            <person name="Andreopoulos B."/>
            <person name="Baker S."/>
            <person name="Barry K."/>
            <person name="Bills G."/>
            <person name="Bluhm B."/>
            <person name="Cannon C."/>
            <person name="Castanera R."/>
            <person name="Culley D."/>
            <person name="Daum C."/>
            <person name="Ezra D."/>
            <person name="Gonzalez J."/>
            <person name="Henrissat B."/>
            <person name="Kuo A."/>
            <person name="Liang C."/>
            <person name="Lipzen A."/>
            <person name="Lutzoni F."/>
            <person name="Magnuson J."/>
            <person name="Mondo S."/>
            <person name="Nolan M."/>
            <person name="Ohm R."/>
            <person name="Pangilinan J."/>
            <person name="Park H.-J."/>
            <person name="Ramirez L."/>
            <person name="Alfaro M."/>
            <person name="Sun H."/>
            <person name="Tritt A."/>
            <person name="Yoshinaga Y."/>
            <person name="Zwiers L.-H."/>
            <person name="Turgeon B."/>
            <person name="Goodwin S."/>
            <person name="Spatafora J."/>
            <person name="Crous P."/>
            <person name="Grigoriev I."/>
        </authorList>
    </citation>
    <scope>NUCLEOTIDE SEQUENCE</scope>
    <source>
        <strain evidence="10">CBS 207.26</strain>
    </source>
</reference>
<gene>
    <name evidence="10" type="ORF">K469DRAFT_734682</name>
</gene>
<keyword evidence="5 8" id="KW-0472">Membrane</keyword>
<feature type="domain" description="Major facilitator superfamily (MFS) profile" evidence="9">
    <location>
        <begin position="114"/>
        <end position="607"/>
    </location>
</feature>
<feature type="transmembrane region" description="Helical" evidence="8">
    <location>
        <begin position="266"/>
        <end position="286"/>
    </location>
</feature>
<dbReference type="PROSITE" id="PS50850">
    <property type="entry name" value="MFS"/>
    <property type="match status" value="1"/>
</dbReference>
<dbReference type="InterPro" id="IPR020846">
    <property type="entry name" value="MFS_dom"/>
</dbReference>
<accession>A0A6A6ETU6</accession>
<dbReference type="Gene3D" id="1.20.1720.10">
    <property type="entry name" value="Multidrug resistance protein D"/>
    <property type="match status" value="1"/>
</dbReference>
<dbReference type="EMBL" id="ML994612">
    <property type="protein sequence ID" value="KAF2194168.1"/>
    <property type="molecule type" value="Genomic_DNA"/>
</dbReference>
<feature type="transmembrane region" description="Helical" evidence="8">
    <location>
        <begin position="149"/>
        <end position="168"/>
    </location>
</feature>
<dbReference type="CDD" id="cd17502">
    <property type="entry name" value="MFS_Azr1_MDR_like"/>
    <property type="match status" value="1"/>
</dbReference>
<protein>
    <submittedName>
        <fullName evidence="10">MFS general substrate transporter</fullName>
    </submittedName>
</protein>
<feature type="compositionally biased region" description="Low complexity" evidence="7">
    <location>
        <begin position="92"/>
        <end position="102"/>
    </location>
</feature>
<feature type="transmembrane region" description="Helical" evidence="8">
    <location>
        <begin position="506"/>
        <end position="528"/>
    </location>
</feature>
<sequence>MSSQLLSPEMAVENPFKTPSASQDHPHIAFGAVTPMTGVPTPNFPYPFPAVTQRSRLSFIHSSSSEKKLASSNTSSLPPLISGNPPPPTSPPIVTQQSQTPSQKWTRADGFWRSFISICIPLLLSALEGSVTNTALPTISDALNLKSKFSWVATAFLLSSTIFQPLYGQLADIWGRKYPMVLAVFVFGIGSAICGWATSGEMLILGRIVQGLGTGGIDLFAELILCDLVPLRKRGTYMAIKHCVFAAGTTVGPLLGGVFAEHGWRWCFWINIPVCGIAIILMAFWLKVGSGVKTKEVKIMDQLRRIDGWGTTTLTSSVVLILFALSSGGASHPWTSPAVLVTLILGLVGLIVFLFFEASKWCHHPIMPPCIFSNRTSATAFALTAIHGFLTYGVQFYLPPFFQAVKGSSPTQSGIEVLPTTLVIVILAAIGGPLLTYFGKYRPIHQCGFAAMTLSFGLCTILAKDTPVRAWVMFQLFIAVGSGIIVSTTLPAVLVELPDRANGAAAGSWAFLRGTGSLFGVAIPGTVFNVRFTSLLSTVTNPEARAQLANGQAYQRGSSAFVSKFGELVKQQIIRVFTESLKCVWIVFAVLAGVGFALTFWERQVKLRKELDTEFGLKGKKDGAKTPRMEEEDTFGPPPVVGDPTF</sequence>
<feature type="region of interest" description="Disordered" evidence="7">
    <location>
        <begin position="69"/>
        <end position="102"/>
    </location>
</feature>
<dbReference type="Pfam" id="PF07690">
    <property type="entry name" value="MFS_1"/>
    <property type="match status" value="1"/>
</dbReference>
<organism evidence="10 11">
    <name type="scientific">Zopfia rhizophila CBS 207.26</name>
    <dbReference type="NCBI Taxonomy" id="1314779"/>
    <lineage>
        <taxon>Eukaryota</taxon>
        <taxon>Fungi</taxon>
        <taxon>Dikarya</taxon>
        <taxon>Ascomycota</taxon>
        <taxon>Pezizomycotina</taxon>
        <taxon>Dothideomycetes</taxon>
        <taxon>Dothideomycetes incertae sedis</taxon>
        <taxon>Zopfiaceae</taxon>
        <taxon>Zopfia</taxon>
    </lineage>
</organism>
<dbReference type="GO" id="GO:0022857">
    <property type="term" value="F:transmembrane transporter activity"/>
    <property type="evidence" value="ECO:0007669"/>
    <property type="project" value="InterPro"/>
</dbReference>
<feature type="compositionally biased region" description="Low complexity" evidence="7">
    <location>
        <begin position="70"/>
        <end position="83"/>
    </location>
</feature>
<feature type="region of interest" description="Disordered" evidence="7">
    <location>
        <begin position="619"/>
        <end position="646"/>
    </location>
</feature>
<keyword evidence="6" id="KW-0325">Glycoprotein</keyword>
<feature type="transmembrane region" description="Helical" evidence="8">
    <location>
        <begin position="238"/>
        <end position="260"/>
    </location>
</feature>